<name>A0ACC1LZL1_9FUNG</name>
<comment type="caution">
    <text evidence="1">The sequence shown here is derived from an EMBL/GenBank/DDBJ whole genome shotgun (WGS) entry which is preliminary data.</text>
</comment>
<dbReference type="EMBL" id="JANBVB010001598">
    <property type="protein sequence ID" value="KAJ2889916.1"/>
    <property type="molecule type" value="Genomic_DNA"/>
</dbReference>
<reference evidence="1" key="1">
    <citation type="submission" date="2022-07" db="EMBL/GenBank/DDBJ databases">
        <title>Phylogenomic reconstructions and comparative analyses of Kickxellomycotina fungi.</title>
        <authorList>
            <person name="Reynolds N.K."/>
            <person name="Stajich J.E."/>
            <person name="Barry K."/>
            <person name="Grigoriev I.V."/>
            <person name="Crous P."/>
            <person name="Smith M.E."/>
        </authorList>
    </citation>
    <scope>NUCLEOTIDE SEQUENCE</scope>
    <source>
        <strain evidence="1">CBS 190363</strain>
    </source>
</reference>
<evidence type="ECO:0000313" key="2">
    <source>
        <dbReference type="Proteomes" id="UP001139981"/>
    </source>
</evidence>
<gene>
    <name evidence="1" type="ORF">IWW38_004422</name>
</gene>
<accession>A0ACC1LZL1</accession>
<organism evidence="1 2">
    <name type="scientific">Coemansia aciculifera</name>
    <dbReference type="NCBI Taxonomy" id="417176"/>
    <lineage>
        <taxon>Eukaryota</taxon>
        <taxon>Fungi</taxon>
        <taxon>Fungi incertae sedis</taxon>
        <taxon>Zoopagomycota</taxon>
        <taxon>Kickxellomycotina</taxon>
        <taxon>Kickxellomycetes</taxon>
        <taxon>Kickxellales</taxon>
        <taxon>Kickxellaceae</taxon>
        <taxon>Coemansia</taxon>
    </lineage>
</organism>
<proteinExistence type="predicted"/>
<feature type="non-terminal residue" evidence="1">
    <location>
        <position position="1"/>
    </location>
</feature>
<sequence>LRVLLAASAYDSAVPPSARRVLAAVHALAYQTVDESVPPRAPPPRRRLKIRIQPKTGADQINKPLLPPPHPSSSHPQISSSAQSSDSEDTPLAASLVPVKLKQQRKKYQRKNPLLLLKKPLSLSDEHVSIDDDDDILLPPPPPLAGTRPPPITVSDASLNSPVYTEPPPPPSAKQETTSPAPPPLPPSPLTTLPPLPPIKLKLKLSKATSSAVLDTISIGKSPLSKEITSANDEATPTTATISKMAAEETKRLSAVLRKVSRHPDAFPFMRPVDVLLDGCPTYYDVVKQPMDLGTVKRKLESGQYSNSKQFESDVRLMLDNCYLFNPPGTPVYLMGQAVQRVFDAEWNKPPPPPPQPPASTPKKINKRKSAQTPTALTSTSVIGGGGGGIGSSEMAEPSPSPSSSSMKRAKTDDVHPPSTDWKSLCTRILLRLQAQPSAIEFMAPVDPIKQGVPTYFDVIKEPIDLSTIRHKLTVHSYHSAEEFKRDVELLFSNCFLFNTAGTYVHTQCETLQRIFNATWDRLANSYDRPLDDRGYERARSIVNKLKRDDTGCCWPFLKPVDPVALGVPTYFDLVKNPMDLSTVHKKLAKKSYRHVAEFVADLQLIIDDCFLFNLPDTPVHDCGKAVLALTGKLLEQDQWDHYLFQ</sequence>
<protein>
    <submittedName>
        <fullName evidence="1">Uncharacterized protein</fullName>
    </submittedName>
</protein>
<keyword evidence="2" id="KW-1185">Reference proteome</keyword>
<dbReference type="Proteomes" id="UP001139981">
    <property type="component" value="Unassembled WGS sequence"/>
</dbReference>
<evidence type="ECO:0000313" key="1">
    <source>
        <dbReference type="EMBL" id="KAJ2889916.1"/>
    </source>
</evidence>